<accession>B7PH79</accession>
<evidence type="ECO:0000313" key="3">
    <source>
        <dbReference type="Proteomes" id="UP000001555"/>
    </source>
</evidence>
<gene>
    <name evidence="1" type="ORF">IscW_ISCW004500</name>
</gene>
<dbReference type="HOGENOM" id="CLU_2906574_0_0_1"/>
<reference evidence="2" key="2">
    <citation type="submission" date="2020-05" db="UniProtKB">
        <authorList>
            <consortium name="EnsemblMetazoa"/>
        </authorList>
    </citation>
    <scope>IDENTIFICATION</scope>
    <source>
        <strain evidence="2">wikel</strain>
    </source>
</reference>
<name>B7PH79_IXOSC</name>
<dbReference type="Proteomes" id="UP000001555">
    <property type="component" value="Unassembled WGS sequence"/>
</dbReference>
<protein>
    <submittedName>
        <fullName evidence="1 2">Uncharacterized protein</fullName>
    </submittedName>
</protein>
<dbReference type="EMBL" id="ABJB010120888">
    <property type="status" value="NOT_ANNOTATED_CDS"/>
    <property type="molecule type" value="Genomic_DNA"/>
</dbReference>
<dbReference type="EMBL" id="DS711545">
    <property type="protein sequence ID" value="EEC05951.1"/>
    <property type="molecule type" value="Genomic_DNA"/>
</dbReference>
<organism>
    <name type="scientific">Ixodes scapularis</name>
    <name type="common">Black-legged tick</name>
    <name type="synonym">Deer tick</name>
    <dbReference type="NCBI Taxonomy" id="6945"/>
    <lineage>
        <taxon>Eukaryota</taxon>
        <taxon>Metazoa</taxon>
        <taxon>Ecdysozoa</taxon>
        <taxon>Arthropoda</taxon>
        <taxon>Chelicerata</taxon>
        <taxon>Arachnida</taxon>
        <taxon>Acari</taxon>
        <taxon>Parasitiformes</taxon>
        <taxon>Ixodida</taxon>
        <taxon>Ixodoidea</taxon>
        <taxon>Ixodidae</taxon>
        <taxon>Ixodinae</taxon>
        <taxon>Ixodes</taxon>
    </lineage>
</organism>
<evidence type="ECO:0000313" key="2">
    <source>
        <dbReference type="EnsemblMetazoa" id="ISCW004500-PA"/>
    </source>
</evidence>
<keyword evidence="3" id="KW-1185">Reference proteome</keyword>
<dbReference type="PaxDb" id="6945-B7PH79"/>
<reference evidence="1 3" key="1">
    <citation type="submission" date="2008-03" db="EMBL/GenBank/DDBJ databases">
        <title>Annotation of Ixodes scapularis.</title>
        <authorList>
            <consortium name="Ixodes scapularis Genome Project Consortium"/>
            <person name="Caler E."/>
            <person name="Hannick L.I."/>
            <person name="Bidwell S."/>
            <person name="Joardar V."/>
            <person name="Thiagarajan M."/>
            <person name="Amedeo P."/>
            <person name="Galinsky K.J."/>
            <person name="Schobel S."/>
            <person name="Inman J."/>
            <person name="Hostetler J."/>
            <person name="Miller J."/>
            <person name="Hammond M."/>
            <person name="Megy K."/>
            <person name="Lawson D."/>
            <person name="Kodira C."/>
            <person name="Sutton G."/>
            <person name="Meyer J."/>
            <person name="Hill C.A."/>
            <person name="Birren B."/>
            <person name="Nene V."/>
            <person name="Collins F."/>
            <person name="Alarcon-Chaidez F."/>
            <person name="Wikel S."/>
            <person name="Strausberg R."/>
        </authorList>
    </citation>
    <scope>NUCLEOTIDE SEQUENCE [LARGE SCALE GENOMIC DNA]</scope>
    <source>
        <strain evidence="3">Wikel</strain>
        <strain evidence="1">Wikel colony</strain>
    </source>
</reference>
<sequence>MVPRLGWLLPGCFRLWIPLLLAVGSDVGAYKVVTLYWNATSPRYACLLPFTRFSEDACALLA</sequence>
<proteinExistence type="predicted"/>
<dbReference type="EnsemblMetazoa" id="ISCW004500-RA">
    <property type="protein sequence ID" value="ISCW004500-PA"/>
    <property type="gene ID" value="ISCW004500"/>
</dbReference>
<dbReference type="VEuPathDB" id="VectorBase:ISCW004500"/>
<dbReference type="AlphaFoldDB" id="B7PH79"/>
<evidence type="ECO:0000313" key="1">
    <source>
        <dbReference type="EMBL" id="EEC05951.1"/>
    </source>
</evidence>
<dbReference type="InParanoid" id="B7PH79"/>
<dbReference type="VEuPathDB" id="VectorBase:ISCI004500"/>